<sequence length="425" mass="48068">MKRILIGLTCLVILVGMAVGFNAPAESKGPAVKLSFWVPGESNNWVEYWRGAVKEFEAANPDIQVELTVTPSNGQDIETKLNAAKLSGTYPDVFAAYLMFIGSRGARNEFAGLEGYVKKWDGKNDLFDSVYEMGKYKGKLIGLGFCPSPTMLVYRKDYFQEAGLDPNKPPTTWEELANYAVKLTKKDENGNVIRAGFDLPMVDAFTFPEQFMRQNGSVVIDEKRQKPRFNDRAAAEAIQFLADLYAKKVSIPFDFQKGDTFPFMSSRAAMSFLTPNQIAKFMESNPALKDKMAIAPVLKRKVKKAFAGYRLFVIGKESKHKNEAWKLIQFFMSKEQMKKRMIDLATPVVRKSMTQDFIKLDPANKTVLEYVEFGKGKAVVPWISLYIKYAEQAYEVALNRKMTAQQALNEAQKALEDELKKFNLQ</sequence>
<dbReference type="InterPro" id="IPR006059">
    <property type="entry name" value="SBP"/>
</dbReference>
<dbReference type="Gene3D" id="3.40.190.10">
    <property type="entry name" value="Periplasmic binding protein-like II"/>
    <property type="match status" value="1"/>
</dbReference>
<dbReference type="InterPro" id="IPR050490">
    <property type="entry name" value="Bact_solute-bd_prot1"/>
</dbReference>
<evidence type="ECO:0000256" key="1">
    <source>
        <dbReference type="SAM" id="Coils"/>
    </source>
</evidence>
<dbReference type="SUPFAM" id="SSF53850">
    <property type="entry name" value="Periplasmic binding protein-like II"/>
    <property type="match status" value="1"/>
</dbReference>
<accession>A0A4R1QTN5</accession>
<dbReference type="EMBL" id="SLUN01000050">
    <property type="protein sequence ID" value="TCL56463.1"/>
    <property type="molecule type" value="Genomic_DNA"/>
</dbReference>
<dbReference type="PANTHER" id="PTHR43649">
    <property type="entry name" value="ARABINOSE-BINDING PROTEIN-RELATED"/>
    <property type="match status" value="1"/>
</dbReference>
<name>A0A4R1QTN5_HYDET</name>
<dbReference type="AlphaFoldDB" id="A0A4R1QTN5"/>
<dbReference type="Pfam" id="PF13416">
    <property type="entry name" value="SBP_bac_8"/>
    <property type="match status" value="1"/>
</dbReference>
<protein>
    <submittedName>
        <fullName evidence="2">ABC-type glycerol-3-phosphate transport system substrate-binding protein</fullName>
    </submittedName>
</protein>
<keyword evidence="3" id="KW-1185">Reference proteome</keyword>
<dbReference type="CDD" id="cd14748">
    <property type="entry name" value="PBP2_UgpB"/>
    <property type="match status" value="1"/>
</dbReference>
<comment type="caution">
    <text evidence="2">The sequence shown here is derived from an EMBL/GenBank/DDBJ whole genome shotgun (WGS) entry which is preliminary data.</text>
</comment>
<proteinExistence type="predicted"/>
<dbReference type="RefSeq" id="WP_165908293.1">
    <property type="nucleotide sequence ID" value="NZ_SLUN01000050.1"/>
</dbReference>
<gene>
    <name evidence="2" type="ORF">EDC14_105017</name>
</gene>
<organism evidence="2 3">
    <name type="scientific">Hydrogenispora ethanolica</name>
    <dbReference type="NCBI Taxonomy" id="1082276"/>
    <lineage>
        <taxon>Bacteria</taxon>
        <taxon>Bacillati</taxon>
        <taxon>Bacillota</taxon>
        <taxon>Hydrogenispora</taxon>
    </lineage>
</organism>
<dbReference type="Proteomes" id="UP000295008">
    <property type="component" value="Unassembled WGS sequence"/>
</dbReference>
<keyword evidence="1" id="KW-0175">Coiled coil</keyword>
<evidence type="ECO:0000313" key="3">
    <source>
        <dbReference type="Proteomes" id="UP000295008"/>
    </source>
</evidence>
<evidence type="ECO:0000313" key="2">
    <source>
        <dbReference type="EMBL" id="TCL56463.1"/>
    </source>
</evidence>
<feature type="coiled-coil region" evidence="1">
    <location>
        <begin position="394"/>
        <end position="425"/>
    </location>
</feature>
<dbReference type="PANTHER" id="PTHR43649:SF12">
    <property type="entry name" value="DIACETYLCHITOBIOSE BINDING PROTEIN DASA"/>
    <property type="match status" value="1"/>
</dbReference>
<reference evidence="2 3" key="1">
    <citation type="submission" date="2019-03" db="EMBL/GenBank/DDBJ databases">
        <title>Genomic Encyclopedia of Type Strains, Phase IV (KMG-IV): sequencing the most valuable type-strain genomes for metagenomic binning, comparative biology and taxonomic classification.</title>
        <authorList>
            <person name="Goeker M."/>
        </authorList>
    </citation>
    <scope>NUCLEOTIDE SEQUENCE [LARGE SCALE GENOMIC DNA]</scope>
    <source>
        <strain evidence="2 3">LX-B</strain>
    </source>
</reference>